<sequence length="75" mass="8504">METRNKVVRRKELLDIIGLSNATQYRMEKAGLFPARIRLGKGSVGWLLCEVEEWLQNRQRVSVTVGRGPGGQPPR</sequence>
<dbReference type="InterPro" id="IPR010260">
    <property type="entry name" value="AlpA"/>
</dbReference>
<evidence type="ECO:0000313" key="1">
    <source>
        <dbReference type="EMBL" id="QWV93429.1"/>
    </source>
</evidence>
<organism evidence="1 2">
    <name type="scientific">Geomonas oryzisoli</name>
    <dbReference type="NCBI Taxonomy" id="2847992"/>
    <lineage>
        <taxon>Bacteria</taxon>
        <taxon>Pseudomonadati</taxon>
        <taxon>Thermodesulfobacteriota</taxon>
        <taxon>Desulfuromonadia</taxon>
        <taxon>Geobacterales</taxon>
        <taxon>Geobacteraceae</taxon>
        <taxon>Geomonas</taxon>
    </lineage>
</organism>
<dbReference type="Pfam" id="PF05930">
    <property type="entry name" value="Phage_AlpA"/>
    <property type="match status" value="1"/>
</dbReference>
<gene>
    <name evidence="1" type="ORF">KP004_20070</name>
</gene>
<dbReference type="RefSeq" id="WP_216800146.1">
    <property type="nucleotide sequence ID" value="NZ_CP076723.1"/>
</dbReference>
<protein>
    <submittedName>
        <fullName evidence="1">AlpA family phage regulatory protein</fullName>
    </submittedName>
</protein>
<keyword evidence="2" id="KW-1185">Reference proteome</keyword>
<proteinExistence type="predicted"/>
<dbReference type="InterPro" id="IPR052931">
    <property type="entry name" value="Prophage_regulatory_activator"/>
</dbReference>
<dbReference type="Proteomes" id="UP000683557">
    <property type="component" value="Chromosome"/>
</dbReference>
<dbReference type="PANTHER" id="PTHR36154:SF1">
    <property type="entry name" value="DNA-BINDING TRANSCRIPTIONAL ACTIVATOR ALPA"/>
    <property type="match status" value="1"/>
</dbReference>
<dbReference type="EMBL" id="CP076723">
    <property type="protein sequence ID" value="QWV93429.1"/>
    <property type="molecule type" value="Genomic_DNA"/>
</dbReference>
<evidence type="ECO:0000313" key="2">
    <source>
        <dbReference type="Proteomes" id="UP000683557"/>
    </source>
</evidence>
<reference evidence="1 2" key="1">
    <citation type="submission" date="2021-06" db="EMBL/GenBank/DDBJ databases">
        <title>Gemonas diversity in paddy soil.</title>
        <authorList>
            <person name="Liu G."/>
        </authorList>
    </citation>
    <scope>NUCLEOTIDE SEQUENCE [LARGE SCALE GENOMIC DNA]</scope>
    <source>
        <strain evidence="1 2">RG10</strain>
    </source>
</reference>
<name>A0ABX8J9T9_9BACT</name>
<dbReference type="PANTHER" id="PTHR36154">
    <property type="entry name" value="DNA-BINDING TRANSCRIPTIONAL ACTIVATOR ALPA"/>
    <property type="match status" value="1"/>
</dbReference>
<accession>A0ABX8J9T9</accession>